<dbReference type="PROSITE" id="PS01030">
    <property type="entry name" value="RNA_POL_M_15KD"/>
    <property type="match status" value="1"/>
</dbReference>
<dbReference type="AlphaFoldDB" id="A0A1Q6DWD2"/>
<dbReference type="SUPFAM" id="SSF57783">
    <property type="entry name" value="Zinc beta-ribbon"/>
    <property type="match status" value="1"/>
</dbReference>
<dbReference type="STRING" id="1903181.BTN85_1171"/>
<sequence length="98" mass="10894">MEFCPECGNIMSPKDGVYFCSECEKEVNIEEEIKNRSEAKGSDVVFVDNKNAGKNTVKKPCPECDNDEAVKKERTAGIAGDAKQVQYFECTECGATWQ</sequence>
<evidence type="ECO:0000256" key="2">
    <source>
        <dbReference type="ARBA" id="ARBA00022723"/>
    </source>
</evidence>
<dbReference type="InterPro" id="IPR012164">
    <property type="entry name" value="Rpa12/Rpb9/Rpc10/TFS"/>
</dbReference>
<keyword evidence="6" id="KW-0240">DNA-directed RNA polymerase</keyword>
<dbReference type="GO" id="GO:0000428">
    <property type="term" value="C:DNA-directed RNA polymerase complex"/>
    <property type="evidence" value="ECO:0007669"/>
    <property type="project" value="UniProtKB-KW"/>
</dbReference>
<evidence type="ECO:0000256" key="4">
    <source>
        <dbReference type="ARBA" id="ARBA00023163"/>
    </source>
</evidence>
<evidence type="ECO:0000256" key="3">
    <source>
        <dbReference type="ARBA" id="ARBA00022833"/>
    </source>
</evidence>
<name>A0A1Q6DWD2_METT1</name>
<keyword evidence="4" id="KW-0804">Transcription</keyword>
<organism evidence="6 7">
    <name type="scientific">Methanohalarchaeum thermophilum</name>
    <dbReference type="NCBI Taxonomy" id="1903181"/>
    <lineage>
        <taxon>Archaea</taxon>
        <taxon>Methanobacteriati</taxon>
        <taxon>Methanobacteriota</taxon>
        <taxon>Methanonatronarchaeia</taxon>
        <taxon>Methanonatronarchaeales</taxon>
        <taxon>Methanonatronarchaeaceae</taxon>
        <taxon>Candidatus Methanohalarchaeum</taxon>
    </lineage>
</organism>
<accession>A0A1Q6DWD2</accession>
<dbReference type="Proteomes" id="UP000185744">
    <property type="component" value="Unassembled WGS sequence"/>
</dbReference>
<keyword evidence="3" id="KW-0862">Zinc</keyword>
<evidence type="ECO:0000259" key="5">
    <source>
        <dbReference type="SMART" id="SM00661"/>
    </source>
</evidence>
<gene>
    <name evidence="6" type="ORF">BTN85_1171</name>
</gene>
<comment type="caution">
    <text evidence="6">The sequence shown here is derived from an EMBL/GenBank/DDBJ whole genome shotgun (WGS) entry which is preliminary data.</text>
</comment>
<dbReference type="SUPFAM" id="SSF161187">
    <property type="entry name" value="YfgJ-like"/>
    <property type="match status" value="1"/>
</dbReference>
<dbReference type="InterPro" id="IPR001529">
    <property type="entry name" value="Zn_ribbon_RPB9"/>
</dbReference>
<dbReference type="GO" id="GO:0003899">
    <property type="term" value="F:DNA-directed RNA polymerase activity"/>
    <property type="evidence" value="ECO:0007669"/>
    <property type="project" value="InterPro"/>
</dbReference>
<keyword evidence="2" id="KW-0479">Metal-binding</keyword>
<dbReference type="GO" id="GO:0003746">
    <property type="term" value="F:translation elongation factor activity"/>
    <property type="evidence" value="ECO:0007669"/>
    <property type="project" value="UniProtKB-KW"/>
</dbReference>
<evidence type="ECO:0000313" key="7">
    <source>
        <dbReference type="Proteomes" id="UP000185744"/>
    </source>
</evidence>
<dbReference type="InterPro" id="IPR019761">
    <property type="entry name" value="DNA-dir_RNA_pol-M_15_CS"/>
</dbReference>
<keyword evidence="6" id="KW-0648">Protein biosynthesis</keyword>
<dbReference type="EMBL" id="MSDW01000001">
    <property type="protein sequence ID" value="OKY78674.1"/>
    <property type="molecule type" value="Genomic_DNA"/>
</dbReference>
<dbReference type="SMART" id="SM00661">
    <property type="entry name" value="RPOL9"/>
    <property type="match status" value="1"/>
</dbReference>
<dbReference type="PANTHER" id="PTHR11239">
    <property type="entry name" value="DNA-DIRECTED RNA POLYMERASE"/>
    <property type="match status" value="1"/>
</dbReference>
<dbReference type="Gene3D" id="2.20.25.10">
    <property type="match status" value="1"/>
</dbReference>
<evidence type="ECO:0000313" key="6">
    <source>
        <dbReference type="EMBL" id="OKY78674.1"/>
    </source>
</evidence>
<reference evidence="6" key="1">
    <citation type="submission" date="2016-12" db="EMBL/GenBank/DDBJ databases">
        <title>Discovery of methanogenic haloarchaea.</title>
        <authorList>
            <person name="Sorokin D.Y."/>
            <person name="Makarova K.S."/>
            <person name="Abbas B."/>
            <person name="Ferrer M."/>
            <person name="Golyshin P.N."/>
        </authorList>
    </citation>
    <scope>NUCLEOTIDE SEQUENCE [LARGE SCALE GENOMIC DNA]</scope>
    <source>
        <strain evidence="6">HMET1</strain>
    </source>
</reference>
<evidence type="ECO:0000256" key="1">
    <source>
        <dbReference type="ARBA" id="ARBA00008925"/>
    </source>
</evidence>
<proteinExistence type="inferred from homology"/>
<keyword evidence="7" id="KW-1185">Reference proteome</keyword>
<dbReference type="GO" id="GO:0046872">
    <property type="term" value="F:metal ion binding"/>
    <property type="evidence" value="ECO:0007669"/>
    <property type="project" value="UniProtKB-KW"/>
</dbReference>
<feature type="domain" description="DNA-directed RNA polymerase II subunit RPB9-like zinc ribbon" evidence="5">
    <location>
        <begin position="2"/>
        <end position="47"/>
    </location>
</feature>
<dbReference type="GO" id="GO:0006351">
    <property type="term" value="P:DNA-templated transcription"/>
    <property type="evidence" value="ECO:0007669"/>
    <property type="project" value="InterPro"/>
</dbReference>
<comment type="similarity">
    <text evidence="1">Belongs to the archaeal RpoM/eukaryotic RPA12/RPB9/RPC11 RNA polymerase family.</text>
</comment>
<dbReference type="PANTHER" id="PTHR11239:SF12">
    <property type="entry name" value="DNA-DIRECTED RNA POLYMERASE III SUBUNIT RPC10"/>
    <property type="match status" value="1"/>
</dbReference>
<keyword evidence="6" id="KW-0251">Elongation factor</keyword>
<dbReference type="InParanoid" id="A0A1Q6DWD2"/>
<protein>
    <submittedName>
        <fullName evidence="6">DNA-directed RNA polymerase subunit M/Transcription elongation factor TFIIS</fullName>
    </submittedName>
</protein>